<dbReference type="Proteomes" id="UP000012073">
    <property type="component" value="Unassembled WGS sequence"/>
</dbReference>
<sequence>MHIVAFASFVRLPSTQRRPRPSTRQPPFLSTRRAPRTFVRLCPGPNNTTLLQTSITTFSSRPRSPADTPRTLDLHAVIHIADPTYYSNLQHELSNTSAPLDGAVLYELILPSSFSYPTQVHGLREVRAPVRAPLDDTRRAHRMRAVAQADAFNPCIPRWYLADLSSEKVKSLTKQHSPRQPAPDPLRLIAAFLPCPELFAGAVAVPSRGAGLLVRALAAGDVATARRIAFARKAVASTASRAFASADAVTAARDAAAMSAVKAAGKAGARHVALIYGAWHAGHLCRRSENELGMDFVRTRWRTAMVLPTKKGNTTALVVGCVVAAAYFCYAGLDWVLTIESVVRTLEEGFDVDVDVTVRVLNMIGWYTVRHLLPYVGFQRWFDVGEGE</sequence>
<organism evidence="1 2">
    <name type="scientific">Chondrus crispus</name>
    <name type="common">Carrageen Irish moss</name>
    <name type="synonym">Polymorpha crispa</name>
    <dbReference type="NCBI Taxonomy" id="2769"/>
    <lineage>
        <taxon>Eukaryota</taxon>
        <taxon>Rhodophyta</taxon>
        <taxon>Florideophyceae</taxon>
        <taxon>Rhodymeniophycidae</taxon>
        <taxon>Gigartinales</taxon>
        <taxon>Gigartinaceae</taxon>
        <taxon>Chondrus</taxon>
    </lineage>
</organism>
<dbReference type="GeneID" id="17323391"/>
<gene>
    <name evidence="1" type="ORF">CHC_T00004303001</name>
</gene>
<dbReference type="PANTHER" id="PTHR35757:SF1">
    <property type="entry name" value="THERMOSOME SUBUNIT GAMMA"/>
    <property type="match status" value="1"/>
</dbReference>
<dbReference type="KEGG" id="ccp:CHC_T00004303001"/>
<name>R7QBH1_CHOCR</name>
<dbReference type="EMBL" id="HG001749">
    <property type="protein sequence ID" value="CDF35857.1"/>
    <property type="molecule type" value="Genomic_DNA"/>
</dbReference>
<proteinExistence type="predicted"/>
<reference evidence="2" key="1">
    <citation type="journal article" date="2013" name="Proc. Natl. Acad. Sci. U.S.A.">
        <title>Genome structure and metabolic features in the red seaweed Chondrus crispus shed light on evolution of the Archaeplastida.</title>
        <authorList>
            <person name="Collen J."/>
            <person name="Porcel B."/>
            <person name="Carre W."/>
            <person name="Ball S.G."/>
            <person name="Chaparro C."/>
            <person name="Tonon T."/>
            <person name="Barbeyron T."/>
            <person name="Michel G."/>
            <person name="Noel B."/>
            <person name="Valentin K."/>
            <person name="Elias M."/>
            <person name="Artiguenave F."/>
            <person name="Arun A."/>
            <person name="Aury J.M."/>
            <person name="Barbosa-Neto J.F."/>
            <person name="Bothwell J.H."/>
            <person name="Bouget F.Y."/>
            <person name="Brillet L."/>
            <person name="Cabello-Hurtado F."/>
            <person name="Capella-Gutierrez S."/>
            <person name="Charrier B."/>
            <person name="Cladiere L."/>
            <person name="Cock J.M."/>
            <person name="Coelho S.M."/>
            <person name="Colleoni C."/>
            <person name="Czjzek M."/>
            <person name="Da Silva C."/>
            <person name="Delage L."/>
            <person name="Denoeud F."/>
            <person name="Deschamps P."/>
            <person name="Dittami S.M."/>
            <person name="Gabaldon T."/>
            <person name="Gachon C.M."/>
            <person name="Groisillier A."/>
            <person name="Herve C."/>
            <person name="Jabbari K."/>
            <person name="Katinka M."/>
            <person name="Kloareg B."/>
            <person name="Kowalczyk N."/>
            <person name="Labadie K."/>
            <person name="Leblanc C."/>
            <person name="Lopez P.J."/>
            <person name="McLachlan D.H."/>
            <person name="Meslet-Cladiere L."/>
            <person name="Moustafa A."/>
            <person name="Nehr Z."/>
            <person name="Nyvall Collen P."/>
            <person name="Panaud O."/>
            <person name="Partensky F."/>
            <person name="Poulain J."/>
            <person name="Rensing S.A."/>
            <person name="Rousvoal S."/>
            <person name="Samson G."/>
            <person name="Symeonidi A."/>
            <person name="Weissenbach J."/>
            <person name="Zambounis A."/>
            <person name="Wincker P."/>
            <person name="Boyen C."/>
        </authorList>
    </citation>
    <scope>NUCLEOTIDE SEQUENCE [LARGE SCALE GENOMIC DNA]</scope>
    <source>
        <strain evidence="2">cv. Stackhouse</strain>
    </source>
</reference>
<dbReference type="RefSeq" id="XP_005715676.1">
    <property type="nucleotide sequence ID" value="XM_005715619.1"/>
</dbReference>
<dbReference type="AlphaFoldDB" id="R7QBH1"/>
<dbReference type="Gramene" id="CDF35857">
    <property type="protein sequence ID" value="CDF35857"/>
    <property type="gene ID" value="CHC_T00004303001"/>
</dbReference>
<evidence type="ECO:0000313" key="1">
    <source>
        <dbReference type="EMBL" id="CDF35857.1"/>
    </source>
</evidence>
<accession>R7QBH1</accession>
<evidence type="ECO:0000313" key="2">
    <source>
        <dbReference type="Proteomes" id="UP000012073"/>
    </source>
</evidence>
<dbReference type="STRING" id="2769.R7QBH1"/>
<protein>
    <submittedName>
        <fullName evidence="1">Uncharacterized protein</fullName>
    </submittedName>
</protein>
<keyword evidence="2" id="KW-1185">Reference proteome</keyword>
<dbReference type="PANTHER" id="PTHR35757">
    <property type="entry name" value="THERMOSOME SUBUNIT GAMMA"/>
    <property type="match status" value="1"/>
</dbReference>